<reference evidence="10 11" key="1">
    <citation type="submission" date="2024-09" db="EMBL/GenBank/DDBJ databases">
        <authorList>
            <person name="Sun Q."/>
            <person name="Mori K."/>
        </authorList>
    </citation>
    <scope>NUCLEOTIDE SEQUENCE [LARGE SCALE GENOMIC DNA]</scope>
    <source>
        <strain evidence="10 11">TBRC 2205</strain>
    </source>
</reference>
<sequence length="551" mass="55685">MLPLLLVSMDVSVLYFAVPFLSRELRPTGTEQLWIFDIYGFVLAGLLITMGALGDRIGRRRLLLIGAVAFGAASLLAAYAGSAELLILARALLGVGGATLMPSTLGLIRAMFRDERERGKAIAIWTAAMTGGIAIGPVLSGLLLEHFWWGSVFLINLPAMALLVLLGPVVLPEHRSPTAGGFDVLSSVLSLATILPVIYGIKELARNGLAVVPVLAIVLGVGFGAAFLRRQRRRPQPMLDLALFRRPAFAGSLLVNVLGMFALVGFAIFTTQYLQLVAGMSPLRAALWSVLPTVVVGGVAPLAAALAARTNRAYVMAGGFLVAAGGFALLTRVPAEAGLWVLLTGATGYAAGVVAVLSLVTDVVLGEAPPDRAGTVSGLLESATEFAGALGMALLGSVGTAVYRRDMGGPLPGLPAAAAAPARETLAGAYTVAGTLPADAAAALLRAARSAFLAGLHAAAVVALLVMLLAAGLCLLLRRAHAAGRPGSPAPADTPAGRAGSAAPADTPAGRAGSPAPAGRAGSAAPADTTAAAAPTGAVAGEAPVDAVTER</sequence>
<evidence type="ECO:0000313" key="11">
    <source>
        <dbReference type="Proteomes" id="UP001589894"/>
    </source>
</evidence>
<evidence type="ECO:0000256" key="5">
    <source>
        <dbReference type="ARBA" id="ARBA00022989"/>
    </source>
</evidence>
<proteinExistence type="predicted"/>
<dbReference type="PROSITE" id="PS50850">
    <property type="entry name" value="MFS"/>
    <property type="match status" value="1"/>
</dbReference>
<feature type="domain" description="Major facilitator superfamily (MFS) profile" evidence="9">
    <location>
        <begin position="1"/>
        <end position="474"/>
    </location>
</feature>
<feature type="transmembrane region" description="Helical" evidence="8">
    <location>
        <begin position="62"/>
        <end position="81"/>
    </location>
</feature>
<evidence type="ECO:0000256" key="8">
    <source>
        <dbReference type="SAM" id="Phobius"/>
    </source>
</evidence>
<feature type="transmembrane region" description="Helical" evidence="8">
    <location>
        <begin position="148"/>
        <end position="170"/>
    </location>
</feature>
<dbReference type="Pfam" id="PF07690">
    <property type="entry name" value="MFS_1"/>
    <property type="match status" value="1"/>
</dbReference>
<feature type="transmembrane region" description="Helical" evidence="8">
    <location>
        <begin position="249"/>
        <end position="274"/>
    </location>
</feature>
<dbReference type="Gene3D" id="1.20.1250.20">
    <property type="entry name" value="MFS general substrate transporter like domains"/>
    <property type="match status" value="1"/>
</dbReference>
<feature type="transmembrane region" description="Helical" evidence="8">
    <location>
        <begin position="386"/>
        <end position="403"/>
    </location>
</feature>
<feature type="transmembrane region" description="Helical" evidence="8">
    <location>
        <begin position="313"/>
        <end position="333"/>
    </location>
</feature>
<dbReference type="PANTHER" id="PTHR42718:SF47">
    <property type="entry name" value="METHYL VIOLOGEN RESISTANCE PROTEIN SMVA"/>
    <property type="match status" value="1"/>
</dbReference>
<feature type="transmembrane region" description="Helical" evidence="8">
    <location>
        <begin position="122"/>
        <end position="142"/>
    </location>
</feature>
<keyword evidence="11" id="KW-1185">Reference proteome</keyword>
<feature type="transmembrane region" description="Helical" evidence="8">
    <location>
        <begin position="33"/>
        <end position="53"/>
    </location>
</feature>
<keyword evidence="6 8" id="KW-0472">Membrane</keyword>
<feature type="compositionally biased region" description="Low complexity" evidence="7">
    <location>
        <begin position="508"/>
        <end position="544"/>
    </location>
</feature>
<dbReference type="PANTHER" id="PTHR42718">
    <property type="entry name" value="MAJOR FACILITATOR SUPERFAMILY MULTIDRUG TRANSPORTER MFSC"/>
    <property type="match status" value="1"/>
</dbReference>
<feature type="transmembrane region" description="Helical" evidence="8">
    <location>
        <begin position="182"/>
        <end position="201"/>
    </location>
</feature>
<dbReference type="InterPro" id="IPR036259">
    <property type="entry name" value="MFS_trans_sf"/>
</dbReference>
<feature type="transmembrane region" description="Helical" evidence="8">
    <location>
        <begin position="339"/>
        <end position="365"/>
    </location>
</feature>
<evidence type="ECO:0000256" key="6">
    <source>
        <dbReference type="ARBA" id="ARBA00023136"/>
    </source>
</evidence>
<evidence type="ECO:0000256" key="2">
    <source>
        <dbReference type="ARBA" id="ARBA00022448"/>
    </source>
</evidence>
<dbReference type="RefSeq" id="WP_377341858.1">
    <property type="nucleotide sequence ID" value="NZ_JBHLUE010000017.1"/>
</dbReference>
<gene>
    <name evidence="10" type="ORF">ACFFHU_21395</name>
</gene>
<dbReference type="InterPro" id="IPR020846">
    <property type="entry name" value="MFS_dom"/>
</dbReference>
<feature type="transmembrane region" description="Helical" evidence="8">
    <location>
        <begin position="286"/>
        <end position="306"/>
    </location>
</feature>
<dbReference type="InterPro" id="IPR011701">
    <property type="entry name" value="MFS"/>
</dbReference>
<keyword evidence="3" id="KW-1003">Cell membrane</keyword>
<evidence type="ECO:0000259" key="9">
    <source>
        <dbReference type="PROSITE" id="PS50850"/>
    </source>
</evidence>
<feature type="transmembrane region" description="Helical" evidence="8">
    <location>
        <begin position="87"/>
        <end position="110"/>
    </location>
</feature>
<organism evidence="10 11">
    <name type="scientific">Plantactinospora siamensis</name>
    <dbReference type="NCBI Taxonomy" id="555372"/>
    <lineage>
        <taxon>Bacteria</taxon>
        <taxon>Bacillati</taxon>
        <taxon>Actinomycetota</taxon>
        <taxon>Actinomycetes</taxon>
        <taxon>Micromonosporales</taxon>
        <taxon>Micromonosporaceae</taxon>
        <taxon>Plantactinospora</taxon>
    </lineage>
</organism>
<keyword evidence="5 8" id="KW-1133">Transmembrane helix</keyword>
<accession>A0ABV6P0Z3</accession>
<comment type="caution">
    <text evidence="10">The sequence shown here is derived from an EMBL/GenBank/DDBJ whole genome shotgun (WGS) entry which is preliminary data.</text>
</comment>
<dbReference type="SUPFAM" id="SSF103473">
    <property type="entry name" value="MFS general substrate transporter"/>
    <property type="match status" value="1"/>
</dbReference>
<evidence type="ECO:0000256" key="4">
    <source>
        <dbReference type="ARBA" id="ARBA00022692"/>
    </source>
</evidence>
<dbReference type="CDD" id="cd17321">
    <property type="entry name" value="MFS_MMR_MDR_like"/>
    <property type="match status" value="1"/>
</dbReference>
<evidence type="ECO:0000256" key="1">
    <source>
        <dbReference type="ARBA" id="ARBA00004651"/>
    </source>
</evidence>
<evidence type="ECO:0000256" key="7">
    <source>
        <dbReference type="SAM" id="MobiDB-lite"/>
    </source>
</evidence>
<dbReference type="EMBL" id="JBHLUE010000017">
    <property type="protein sequence ID" value="MFC0566683.1"/>
    <property type="molecule type" value="Genomic_DNA"/>
</dbReference>
<protein>
    <submittedName>
        <fullName evidence="10">MFS transporter</fullName>
    </submittedName>
</protein>
<comment type="subcellular location">
    <subcellularLocation>
        <location evidence="1">Cell membrane</location>
        <topology evidence="1">Multi-pass membrane protein</topology>
    </subcellularLocation>
</comment>
<feature type="transmembrane region" description="Helical" evidence="8">
    <location>
        <begin position="207"/>
        <end position="228"/>
    </location>
</feature>
<evidence type="ECO:0000313" key="10">
    <source>
        <dbReference type="EMBL" id="MFC0566683.1"/>
    </source>
</evidence>
<evidence type="ECO:0000256" key="3">
    <source>
        <dbReference type="ARBA" id="ARBA00022475"/>
    </source>
</evidence>
<feature type="transmembrane region" description="Helical" evidence="8">
    <location>
        <begin position="454"/>
        <end position="477"/>
    </location>
</feature>
<dbReference type="Proteomes" id="UP001589894">
    <property type="component" value="Unassembled WGS sequence"/>
</dbReference>
<keyword evidence="4 8" id="KW-0812">Transmembrane</keyword>
<keyword evidence="2" id="KW-0813">Transport</keyword>
<feature type="region of interest" description="Disordered" evidence="7">
    <location>
        <begin position="484"/>
        <end position="551"/>
    </location>
</feature>
<name>A0ABV6P0Z3_9ACTN</name>